<dbReference type="SUPFAM" id="SSF48452">
    <property type="entry name" value="TPR-like"/>
    <property type="match status" value="2"/>
</dbReference>
<organism evidence="6 7">
    <name type="scientific">Actinomadura monticuli</name>
    <dbReference type="NCBI Taxonomy" id="3097367"/>
    <lineage>
        <taxon>Bacteria</taxon>
        <taxon>Bacillati</taxon>
        <taxon>Actinomycetota</taxon>
        <taxon>Actinomycetes</taxon>
        <taxon>Streptosporangiales</taxon>
        <taxon>Thermomonosporaceae</taxon>
        <taxon>Actinomadura</taxon>
    </lineage>
</organism>
<dbReference type="Proteomes" id="UP001569963">
    <property type="component" value="Unassembled WGS sequence"/>
</dbReference>
<comment type="similarity">
    <text evidence="1">Belongs to the AfsR/DnrI/RedD regulatory family.</text>
</comment>
<evidence type="ECO:0000256" key="1">
    <source>
        <dbReference type="ARBA" id="ARBA00005820"/>
    </source>
</evidence>
<evidence type="ECO:0000259" key="5">
    <source>
        <dbReference type="SMART" id="SM01043"/>
    </source>
</evidence>
<feature type="domain" description="Bacterial transcriptional activator" evidence="5">
    <location>
        <begin position="90"/>
        <end position="234"/>
    </location>
</feature>
<reference evidence="6 7" key="1">
    <citation type="submission" date="2023-11" db="EMBL/GenBank/DDBJ databases">
        <title>Actinomadura monticuli sp. nov., isolated from volcanic ash.</title>
        <authorList>
            <person name="Lee S.D."/>
            <person name="Yang H."/>
            <person name="Kim I.S."/>
        </authorList>
    </citation>
    <scope>NUCLEOTIDE SEQUENCE [LARGE SCALE GENOMIC DNA]</scope>
    <source>
        <strain evidence="6 7">DLS-62</strain>
    </source>
</reference>
<keyword evidence="7" id="KW-1185">Reference proteome</keyword>
<evidence type="ECO:0000256" key="3">
    <source>
        <dbReference type="SAM" id="Coils"/>
    </source>
</evidence>
<protein>
    <submittedName>
        <fullName evidence="6">BTAD domain-containing putative transcriptional regulator</fullName>
    </submittedName>
</protein>
<feature type="coiled-coil region" evidence="3">
    <location>
        <begin position="802"/>
        <end position="829"/>
    </location>
</feature>
<keyword evidence="2" id="KW-0238">DNA-binding</keyword>
<evidence type="ECO:0000313" key="7">
    <source>
        <dbReference type="Proteomes" id="UP001569963"/>
    </source>
</evidence>
<dbReference type="RefSeq" id="WP_371952525.1">
    <property type="nucleotide sequence ID" value="NZ_JAXCEI010000012.1"/>
</dbReference>
<dbReference type="InterPro" id="IPR027417">
    <property type="entry name" value="P-loop_NTPase"/>
</dbReference>
<evidence type="ECO:0000259" key="4">
    <source>
        <dbReference type="SMART" id="SM00862"/>
    </source>
</evidence>
<dbReference type="Gene3D" id="1.25.40.10">
    <property type="entry name" value="Tetratricopeptide repeat domain"/>
    <property type="match status" value="2"/>
</dbReference>
<dbReference type="Gene3D" id="3.40.50.300">
    <property type="entry name" value="P-loop containing nucleotide triphosphate hydrolases"/>
    <property type="match status" value="1"/>
</dbReference>
<comment type="caution">
    <text evidence="6">The sequence shown here is derived from an EMBL/GenBank/DDBJ whole genome shotgun (WGS) entry which is preliminary data.</text>
</comment>
<dbReference type="InterPro" id="IPR005158">
    <property type="entry name" value="BTAD"/>
</dbReference>
<evidence type="ECO:0000256" key="2">
    <source>
        <dbReference type="ARBA" id="ARBA00023125"/>
    </source>
</evidence>
<gene>
    <name evidence="6" type="ORF">SM611_25770</name>
</gene>
<dbReference type="InterPro" id="IPR036388">
    <property type="entry name" value="WH-like_DNA-bd_sf"/>
</dbReference>
<dbReference type="PANTHER" id="PTHR47691:SF3">
    <property type="entry name" value="HTH-TYPE TRANSCRIPTIONAL REGULATOR RV0890C-RELATED"/>
    <property type="match status" value="1"/>
</dbReference>
<dbReference type="InterPro" id="IPR011990">
    <property type="entry name" value="TPR-like_helical_dom_sf"/>
</dbReference>
<accession>A0ABV4QIG9</accession>
<keyword evidence="3" id="KW-0175">Coiled coil</keyword>
<evidence type="ECO:0000313" key="6">
    <source>
        <dbReference type="EMBL" id="MFA1542359.1"/>
    </source>
</evidence>
<dbReference type="SMART" id="SM01043">
    <property type="entry name" value="BTAD"/>
    <property type="match status" value="1"/>
</dbReference>
<dbReference type="InterPro" id="IPR001867">
    <property type="entry name" value="OmpR/PhoB-type_DNA-bd"/>
</dbReference>
<dbReference type="SMART" id="SM00862">
    <property type="entry name" value="Trans_reg_C"/>
    <property type="match status" value="1"/>
</dbReference>
<dbReference type="PANTHER" id="PTHR47691">
    <property type="entry name" value="REGULATOR-RELATED"/>
    <property type="match status" value="1"/>
</dbReference>
<dbReference type="SUPFAM" id="SSF52540">
    <property type="entry name" value="P-loop containing nucleoside triphosphate hydrolases"/>
    <property type="match status" value="1"/>
</dbReference>
<dbReference type="InterPro" id="IPR016032">
    <property type="entry name" value="Sig_transdc_resp-reg_C-effctor"/>
</dbReference>
<feature type="domain" description="OmpR/PhoB-type" evidence="4">
    <location>
        <begin position="13"/>
        <end position="83"/>
    </location>
</feature>
<sequence>MKLTLLSRVACRGRDVTGARLRDLLALLADEPRAGVSVNRLVEGLWPDDRPENPAKALQVVVSRARSRLGADVVASTPAGYRLGLDEAEVDASAVLLAASASARCSRDGDHAGALGHAEAGLALWDAPPEPGDADDPVSALRARRSSTYRTLTRARALALARLGRHAEGFGALTAVAREHPRDEEVLAELLRCEAATAGPSAALARYESYRRSLRDSLGTDPSAALQDVQRRLLQDGAPPVRSGVAHEPNPLLGRDGDLAAVLGLLRTSRVTSIVGAGGLGKTRLANTVARDAPQRAVHVVALAGVARSEDVAGEVASVLGVGESARARGRPGASADLVSGIAEALGPGPALLVLDNCEHVVDGAADLAGALVSLTPDLRVLTTSRAPLGLSSESVYPLPALDPDTAAELFRQRARAARPGVGLPAAEVGELCRHLDGLPLAIELAAARVRVMSVPEIARGLDDRFALLRGNVRDAPSRHRAMHAVVDWSWNLLSPAGRAAMRSLSVFSAGFTAEAARHLLDGDLPDGAFLNGDDVLDILADLAGQSLLEVAEDGSGTRFRMLESVREFSASHREAEGETDRAVDGLLAWAREFGAAHREPIFGADPFGHIDLVRAEQDNLLQALRHGLARRDGPAVAAVTAVLGGLWMLESAYTRLVVLVEEAAGLLSRFRPGPADVEITRSALALSVMTTGLLKGTRPTRALVALRRLPPAPSAPPGGMLRAMAVLVAALPEILRPDSPVLDEMCASGDPGLAAVANCVAGYVREWHGDVEGALASTEAMTEPSGASCSPWLRLVAHSRLSELLAQLDQGERALHQLRISLDLLERHRWPDTFGLLWALASAHQSLGRYDEAERWLDKSLAQGPDEPAGAAAFNLGARAEIALGRGDAEAGLTLWRRAVEQLADQEGPAIAPGLDPYTLDVHCTVVVAHARHGRLDLVADVAAGLPAKLSALLAEPQPPMPAFFMDLPVTGGLLLALAMADLARPGASPDPDAGARAARTIALAQRLHHIRTFQPTMSTPLVRRAAEDADGPAYTAAVAEYAGLGRAKLRAAARDLAFSFSEVPSGRTGPSR</sequence>
<proteinExistence type="inferred from homology"/>
<dbReference type="Pfam" id="PF03704">
    <property type="entry name" value="BTAD"/>
    <property type="match status" value="1"/>
</dbReference>
<name>A0ABV4QIG9_9ACTN</name>
<dbReference type="SUPFAM" id="SSF46894">
    <property type="entry name" value="C-terminal effector domain of the bipartite response regulators"/>
    <property type="match status" value="1"/>
</dbReference>
<dbReference type="EMBL" id="JAXCEI010000012">
    <property type="protein sequence ID" value="MFA1542359.1"/>
    <property type="molecule type" value="Genomic_DNA"/>
</dbReference>
<dbReference type="Gene3D" id="1.10.10.10">
    <property type="entry name" value="Winged helix-like DNA-binding domain superfamily/Winged helix DNA-binding domain"/>
    <property type="match status" value="1"/>
</dbReference>